<comment type="caution">
    <text evidence="3">The sequence shown here is derived from an EMBL/GenBank/DDBJ whole genome shotgun (WGS) entry which is preliminary data.</text>
</comment>
<gene>
    <name evidence="3" type="ORF">CVT24_007317</name>
</gene>
<dbReference type="EMBL" id="NHTK01000873">
    <property type="protein sequence ID" value="PPR04937.1"/>
    <property type="molecule type" value="Genomic_DNA"/>
</dbReference>
<feature type="domain" description="G" evidence="2">
    <location>
        <begin position="26"/>
        <end position="112"/>
    </location>
</feature>
<evidence type="ECO:0000259" key="2">
    <source>
        <dbReference type="Pfam" id="PF01926"/>
    </source>
</evidence>
<protein>
    <recommendedName>
        <fullName evidence="2">G domain-containing protein</fullName>
    </recommendedName>
</protein>
<dbReference type="InterPro" id="IPR027417">
    <property type="entry name" value="P-loop_NTPase"/>
</dbReference>
<evidence type="ECO:0000313" key="4">
    <source>
        <dbReference type="Proteomes" id="UP000284842"/>
    </source>
</evidence>
<accession>A0A409YPK8</accession>
<dbReference type="OrthoDB" id="3247308at2759"/>
<dbReference type="Proteomes" id="UP000284842">
    <property type="component" value="Unassembled WGS sequence"/>
</dbReference>
<evidence type="ECO:0000256" key="1">
    <source>
        <dbReference type="SAM" id="Coils"/>
    </source>
</evidence>
<dbReference type="Pfam" id="PF01926">
    <property type="entry name" value="MMR_HSR1"/>
    <property type="match status" value="1"/>
</dbReference>
<dbReference type="GO" id="GO:0005525">
    <property type="term" value="F:GTP binding"/>
    <property type="evidence" value="ECO:0007669"/>
    <property type="project" value="InterPro"/>
</dbReference>
<proteinExistence type="predicted"/>
<dbReference type="SUPFAM" id="SSF52540">
    <property type="entry name" value="P-loop containing nucleoside triphosphate hydrolases"/>
    <property type="match status" value="1"/>
</dbReference>
<keyword evidence="1" id="KW-0175">Coiled coil</keyword>
<dbReference type="AlphaFoldDB" id="A0A409YPK8"/>
<dbReference type="STRING" id="181874.A0A409YPK8"/>
<dbReference type="InterPro" id="IPR006073">
    <property type="entry name" value="GTP-bd"/>
</dbReference>
<organism evidence="3 4">
    <name type="scientific">Panaeolus cyanescens</name>
    <dbReference type="NCBI Taxonomy" id="181874"/>
    <lineage>
        <taxon>Eukaryota</taxon>
        <taxon>Fungi</taxon>
        <taxon>Dikarya</taxon>
        <taxon>Basidiomycota</taxon>
        <taxon>Agaricomycotina</taxon>
        <taxon>Agaricomycetes</taxon>
        <taxon>Agaricomycetidae</taxon>
        <taxon>Agaricales</taxon>
        <taxon>Agaricineae</taxon>
        <taxon>Galeropsidaceae</taxon>
        <taxon>Panaeolus</taxon>
    </lineage>
</organism>
<name>A0A409YPK8_9AGAR</name>
<keyword evidence="4" id="KW-1185">Reference proteome</keyword>
<dbReference type="InParanoid" id="A0A409YPK8"/>
<sequence length="403" mass="45683">MSVEFKQTGDISIQRCRDEIPSESVKILLLGAIGSGKSSFIEALAGKGHQLGISGGTLESVTQNVEAFKVVNMHVEWDATIQSSLYIVDTPGFSDTKISELEIVNKLEEWRKQNGYISYVFYFCRITDTRLPGSGRRLMKIIRSLDVLPRCMTVVTTMWDTICREEALKRAETRFGYLQDAIWKDRIDLGTGIVKFNNTQSSAVEVLMGVSYSWLVALSLHNDSPLAPLILAELLERIQNAQREREAMIDDRIRLLNSPDHDLDCILIASLRDVHERLDNYIQQLVVFGPLPSTLDVDLPSVIYQALLDITLGARKFVRATECAVYYLRSVSSRQASRRDELEETQKIAVEDYIHACVKLRLFGTPPPNFSPFVPTVKLNAMDKIKLEALFNAKRLQLRLKRR</sequence>
<feature type="coiled-coil region" evidence="1">
    <location>
        <begin position="231"/>
        <end position="258"/>
    </location>
</feature>
<evidence type="ECO:0000313" key="3">
    <source>
        <dbReference type="EMBL" id="PPR04937.1"/>
    </source>
</evidence>
<dbReference type="Gene3D" id="3.40.50.300">
    <property type="entry name" value="P-loop containing nucleotide triphosphate hydrolases"/>
    <property type="match status" value="1"/>
</dbReference>
<reference evidence="3 4" key="1">
    <citation type="journal article" date="2018" name="Evol. Lett.">
        <title>Horizontal gene cluster transfer increased hallucinogenic mushroom diversity.</title>
        <authorList>
            <person name="Reynolds H.T."/>
            <person name="Vijayakumar V."/>
            <person name="Gluck-Thaler E."/>
            <person name="Korotkin H.B."/>
            <person name="Matheny P.B."/>
            <person name="Slot J.C."/>
        </authorList>
    </citation>
    <scope>NUCLEOTIDE SEQUENCE [LARGE SCALE GENOMIC DNA]</scope>
    <source>
        <strain evidence="3 4">2629</strain>
    </source>
</reference>